<dbReference type="RefSeq" id="WP_248360558.1">
    <property type="nucleotide sequence ID" value="NZ_AP025591.1"/>
</dbReference>
<protein>
    <recommendedName>
        <fullName evidence="3">SEC-C motif domain protein</fullName>
    </recommendedName>
</protein>
<dbReference type="Gene3D" id="3.10.450.50">
    <property type="match status" value="1"/>
</dbReference>
<name>A0ABN6MPC5_9BACT</name>
<evidence type="ECO:0008006" key="3">
    <source>
        <dbReference type="Google" id="ProtNLM"/>
    </source>
</evidence>
<gene>
    <name evidence="1" type="ORF">AMOR_18730</name>
</gene>
<organism evidence="1 2">
    <name type="scientific">Anaeromyxobacter oryzae</name>
    <dbReference type="NCBI Taxonomy" id="2918170"/>
    <lineage>
        <taxon>Bacteria</taxon>
        <taxon>Pseudomonadati</taxon>
        <taxon>Myxococcota</taxon>
        <taxon>Myxococcia</taxon>
        <taxon>Myxococcales</taxon>
        <taxon>Cystobacterineae</taxon>
        <taxon>Anaeromyxobacteraceae</taxon>
        <taxon>Anaeromyxobacter</taxon>
    </lineage>
</organism>
<keyword evidence="2" id="KW-1185">Reference proteome</keyword>
<reference evidence="2" key="1">
    <citation type="journal article" date="2022" name="Int. J. Syst. Evol. Microbiol.">
        <title>Anaeromyxobacter oryzae sp. nov., Anaeromyxobacter diazotrophicus sp. nov. and Anaeromyxobacter paludicola sp. nov., isolated from paddy soils.</title>
        <authorList>
            <person name="Itoh H."/>
            <person name="Xu Z."/>
            <person name="Mise K."/>
            <person name="Masuda Y."/>
            <person name="Ushijima N."/>
            <person name="Hayakawa C."/>
            <person name="Shiratori Y."/>
            <person name="Senoo K."/>
        </authorList>
    </citation>
    <scope>NUCLEOTIDE SEQUENCE [LARGE SCALE GENOMIC DNA]</scope>
    <source>
        <strain evidence="2">Red232</strain>
    </source>
</reference>
<evidence type="ECO:0000313" key="1">
    <source>
        <dbReference type="EMBL" id="BDG02877.1"/>
    </source>
</evidence>
<dbReference type="InterPro" id="IPR004027">
    <property type="entry name" value="SEC_C_motif"/>
</dbReference>
<evidence type="ECO:0000313" key="2">
    <source>
        <dbReference type="Proteomes" id="UP001162891"/>
    </source>
</evidence>
<proteinExistence type="predicted"/>
<dbReference type="Proteomes" id="UP001162891">
    <property type="component" value="Chromosome"/>
</dbReference>
<dbReference type="SUPFAM" id="SSF103642">
    <property type="entry name" value="Sec-C motif"/>
    <property type="match status" value="1"/>
</dbReference>
<dbReference type="EMBL" id="AP025591">
    <property type="protein sequence ID" value="BDG02877.1"/>
    <property type="molecule type" value="Genomic_DNA"/>
</dbReference>
<sequence length="107" mass="11642">MDRLSRAPVGDCDICSGEHVRAIAVAIRELGGALTEEQRAGFDELLERADAMWIPLDDPFDDAGEAPASLQAHATRARRPGRNDPCHCGSGKKYERCHLEADGNARN</sequence>
<dbReference type="Pfam" id="PF02810">
    <property type="entry name" value="SEC-C"/>
    <property type="match status" value="1"/>
</dbReference>
<accession>A0ABN6MPC5</accession>